<sequence>METVKSKKLLMLLEENCRLSNKQLALLLDSTEEEIEAEIKRLQSEKIIVKYPALINWDRVEDNHNVTAMIDVKVTPIREVGFEKVAERISRFPEVKAVYLMSGAGYDISVVLEGKTMHEVANFVTKKLAVLDNVVSTATHFILKRYKHDGTILEDNDDDRRMVVTP</sequence>
<dbReference type="SUPFAM" id="SSF46785">
    <property type="entry name" value="Winged helix' DNA-binding domain"/>
    <property type="match status" value="1"/>
</dbReference>
<reference evidence="2 3" key="1">
    <citation type="journal article" date="2011" name="J. Bacteriol.">
        <title>Genome sequence of Brevibacillus laterosporus LMG 15441, a pathogen of invertebrates.</title>
        <authorList>
            <person name="Djukic M."/>
            <person name="Poehlein A."/>
            <person name="Thurmer A."/>
            <person name="Daniel R."/>
        </authorList>
    </citation>
    <scope>NUCLEOTIDE SEQUENCE [LARGE SCALE GENOMIC DNA]</scope>
    <source>
        <strain evidence="2 3">LMG 15441</strain>
    </source>
</reference>
<organism evidence="2 3">
    <name type="scientific">Brevibacillus laterosporus LMG 15441</name>
    <dbReference type="NCBI Taxonomy" id="1042163"/>
    <lineage>
        <taxon>Bacteria</taxon>
        <taxon>Bacillati</taxon>
        <taxon>Bacillota</taxon>
        <taxon>Bacilli</taxon>
        <taxon>Bacillales</taxon>
        <taxon>Paenibacillaceae</taxon>
        <taxon>Brevibacillus</taxon>
    </lineage>
</organism>
<dbReference type="PANTHER" id="PTHR43413">
    <property type="entry name" value="TRANSCRIPTIONAL REGULATOR, ASNC FAMILY"/>
    <property type="match status" value="1"/>
</dbReference>
<dbReference type="InterPro" id="IPR019887">
    <property type="entry name" value="Tscrpt_reg_AsnC/Lrp_C"/>
</dbReference>
<proteinExistence type="predicted"/>
<dbReference type="KEGG" id="blr:BRLA_c044140"/>
<evidence type="ECO:0000259" key="1">
    <source>
        <dbReference type="Pfam" id="PF01037"/>
    </source>
</evidence>
<evidence type="ECO:0000313" key="3">
    <source>
        <dbReference type="Proteomes" id="UP000005850"/>
    </source>
</evidence>
<dbReference type="InterPro" id="IPR036390">
    <property type="entry name" value="WH_DNA-bd_sf"/>
</dbReference>
<feature type="domain" description="Transcription regulator AsnC/Lrp ligand binding" evidence="1">
    <location>
        <begin position="72"/>
        <end position="145"/>
    </location>
</feature>
<dbReference type="Gene3D" id="3.30.70.920">
    <property type="match status" value="1"/>
</dbReference>
<dbReference type="EMBL" id="CP007806">
    <property type="protein sequence ID" value="AIG28678.1"/>
    <property type="molecule type" value="Genomic_DNA"/>
</dbReference>
<dbReference type="PANTHER" id="PTHR43413:SF7">
    <property type="entry name" value="HTH-TYPE TRANSCRIPTIONAL REGULATOR PTR2"/>
    <property type="match status" value="1"/>
</dbReference>
<dbReference type="InterPro" id="IPR011008">
    <property type="entry name" value="Dimeric_a/b-barrel"/>
</dbReference>
<gene>
    <name evidence="2" type="ORF">BRLA_c044140</name>
</gene>
<dbReference type="InterPro" id="IPR019888">
    <property type="entry name" value="Tscrpt_reg_AsnC-like"/>
</dbReference>
<accession>A0A075RBS6</accession>
<dbReference type="Proteomes" id="UP000005850">
    <property type="component" value="Chromosome"/>
</dbReference>
<dbReference type="AlphaFoldDB" id="A0A075RBS6"/>
<protein>
    <submittedName>
        <fullName evidence="2">AsnC family protein</fullName>
    </submittedName>
</protein>
<dbReference type="SUPFAM" id="SSF54909">
    <property type="entry name" value="Dimeric alpha+beta barrel"/>
    <property type="match status" value="1"/>
</dbReference>
<evidence type="ECO:0000313" key="2">
    <source>
        <dbReference type="EMBL" id="AIG28678.1"/>
    </source>
</evidence>
<dbReference type="Gene3D" id="1.10.10.10">
    <property type="entry name" value="Winged helix-like DNA-binding domain superfamily/Winged helix DNA-binding domain"/>
    <property type="match status" value="1"/>
</dbReference>
<dbReference type="RefSeq" id="WP_003334271.1">
    <property type="nucleotide sequence ID" value="NZ_CP007806.1"/>
</dbReference>
<dbReference type="InterPro" id="IPR050684">
    <property type="entry name" value="HTH-Siroheme_Decarb"/>
</dbReference>
<dbReference type="InterPro" id="IPR036388">
    <property type="entry name" value="WH-like_DNA-bd_sf"/>
</dbReference>
<dbReference type="HOGENOM" id="CLU_091233_1_0_9"/>
<dbReference type="eggNOG" id="COG1522">
    <property type="taxonomic scope" value="Bacteria"/>
</dbReference>
<name>A0A075RBS6_BRELA</name>
<dbReference type="STRING" id="1042163.BRLA_c044140"/>
<dbReference type="Pfam" id="PF01037">
    <property type="entry name" value="AsnC_trans_reg"/>
    <property type="match status" value="1"/>
</dbReference>
<dbReference type="SMART" id="SM00344">
    <property type="entry name" value="HTH_ASNC"/>
    <property type="match status" value="1"/>
</dbReference>
<keyword evidence="3" id="KW-1185">Reference proteome</keyword>